<evidence type="ECO:0000259" key="6">
    <source>
        <dbReference type="Pfam" id="PF02826"/>
    </source>
</evidence>
<dbReference type="STRING" id="553467.SAMN04488063_0628"/>
<evidence type="ECO:0000256" key="1">
    <source>
        <dbReference type="ARBA" id="ARBA00005854"/>
    </source>
</evidence>
<dbReference type="Gene3D" id="3.40.50.720">
    <property type="entry name" value="NAD(P)-binding Rossmann-like Domain"/>
    <property type="match status" value="2"/>
</dbReference>
<dbReference type="InterPro" id="IPR050857">
    <property type="entry name" value="D-2-hydroxyacid_DH"/>
</dbReference>
<feature type="domain" description="D-isomer specific 2-hydroxyacid dehydrogenase NAD-binding" evidence="6">
    <location>
        <begin position="110"/>
        <end position="288"/>
    </location>
</feature>
<feature type="domain" description="D-isomer specific 2-hydroxyacid dehydrogenase catalytic" evidence="5">
    <location>
        <begin position="20"/>
        <end position="319"/>
    </location>
</feature>
<comment type="similarity">
    <text evidence="1 4">Belongs to the D-isomer specific 2-hydroxyacid dehydrogenase family.</text>
</comment>
<sequence length="324" mass="34686">MTYQVVVSDVHMIRPEAIRDHLGDAAEATFAELGSVEALVAECEAVDADAAITDVATPVPAAVFETLDLSVVARAAVGFDNIDVSAAADAGVTVTHVPGYCTDEVATQALALLLACVRAVREYDESVRRGEWAAFPSRNLHRLRGRTLGFVSFGAIGRRLAELTSGFGVDAVAYDPYLDESETEDVGVDVELVGFEELLERSDYVSVNAPATPETRGMFDADAFSRMRAESILVNTGRGAVVDEDALVSALDAGEIGAAGLDVFESEPLSPESPLTDREDVVLSPHAGWYSEESIEELNRRVASDVRRVLRGETPESPVDPEWA</sequence>
<name>A0A1I2MA76_9EURY</name>
<dbReference type="InterPro" id="IPR006139">
    <property type="entry name" value="D-isomer_2_OHA_DH_cat_dom"/>
</dbReference>
<evidence type="ECO:0000256" key="4">
    <source>
        <dbReference type="RuleBase" id="RU003719"/>
    </source>
</evidence>
<dbReference type="PANTHER" id="PTHR42789">
    <property type="entry name" value="D-ISOMER SPECIFIC 2-HYDROXYACID DEHYDROGENASE FAMILY PROTEIN (AFU_ORTHOLOGUE AFUA_6G10090)"/>
    <property type="match status" value="1"/>
</dbReference>
<protein>
    <submittedName>
        <fullName evidence="7">D-3-phosphoglycerate dehydrogenase</fullName>
    </submittedName>
</protein>
<dbReference type="AlphaFoldDB" id="A0A1I2MA76"/>
<dbReference type="SUPFAM" id="SSF52283">
    <property type="entry name" value="Formate/glycerate dehydrogenase catalytic domain-like"/>
    <property type="match status" value="1"/>
</dbReference>
<evidence type="ECO:0000256" key="2">
    <source>
        <dbReference type="ARBA" id="ARBA00023002"/>
    </source>
</evidence>
<dbReference type="PANTHER" id="PTHR42789:SF1">
    <property type="entry name" value="D-ISOMER SPECIFIC 2-HYDROXYACID DEHYDROGENASE FAMILY PROTEIN (AFU_ORTHOLOGUE AFUA_6G10090)"/>
    <property type="match status" value="1"/>
</dbReference>
<dbReference type="GO" id="GO:0003714">
    <property type="term" value="F:transcription corepressor activity"/>
    <property type="evidence" value="ECO:0007669"/>
    <property type="project" value="InterPro"/>
</dbReference>
<dbReference type="InterPro" id="IPR006140">
    <property type="entry name" value="D-isomer_DH_NAD-bd"/>
</dbReference>
<dbReference type="InterPro" id="IPR043322">
    <property type="entry name" value="CtBP"/>
</dbReference>
<evidence type="ECO:0000313" key="8">
    <source>
        <dbReference type="Proteomes" id="UP000198876"/>
    </source>
</evidence>
<evidence type="ECO:0000313" key="7">
    <source>
        <dbReference type="EMBL" id="SFF87830.1"/>
    </source>
</evidence>
<keyword evidence="2 4" id="KW-0560">Oxidoreductase</keyword>
<dbReference type="Pfam" id="PF02826">
    <property type="entry name" value="2-Hacid_dh_C"/>
    <property type="match status" value="1"/>
</dbReference>
<dbReference type="OrthoDB" id="34275at2157"/>
<organism evidence="7 8">
    <name type="scientific">Halopelagius inordinatus</name>
    <dbReference type="NCBI Taxonomy" id="553467"/>
    <lineage>
        <taxon>Archaea</taxon>
        <taxon>Methanobacteriati</taxon>
        <taxon>Methanobacteriota</taxon>
        <taxon>Stenosarchaea group</taxon>
        <taxon>Halobacteria</taxon>
        <taxon>Halobacteriales</taxon>
        <taxon>Haloferacaceae</taxon>
    </lineage>
</organism>
<dbReference type="SUPFAM" id="SSF51735">
    <property type="entry name" value="NAD(P)-binding Rossmann-fold domains"/>
    <property type="match status" value="1"/>
</dbReference>
<evidence type="ECO:0000256" key="3">
    <source>
        <dbReference type="ARBA" id="ARBA00023027"/>
    </source>
</evidence>
<dbReference type="CDD" id="cd05299">
    <property type="entry name" value="CtBP_dh"/>
    <property type="match status" value="1"/>
</dbReference>
<gene>
    <name evidence="7" type="ORF">SAMN04488063_0628</name>
</gene>
<reference evidence="8" key="1">
    <citation type="submission" date="2016-10" db="EMBL/GenBank/DDBJ databases">
        <authorList>
            <person name="Varghese N."/>
            <person name="Submissions S."/>
        </authorList>
    </citation>
    <scope>NUCLEOTIDE SEQUENCE [LARGE SCALE GENOMIC DNA]</scope>
    <source>
        <strain evidence="8">CGMCC 1.7739</strain>
    </source>
</reference>
<keyword evidence="3" id="KW-0520">NAD</keyword>
<dbReference type="GO" id="GO:0051287">
    <property type="term" value="F:NAD binding"/>
    <property type="evidence" value="ECO:0007669"/>
    <property type="project" value="InterPro"/>
</dbReference>
<dbReference type="EMBL" id="FOOQ01000001">
    <property type="protein sequence ID" value="SFF87830.1"/>
    <property type="molecule type" value="Genomic_DNA"/>
</dbReference>
<dbReference type="GO" id="GO:0016616">
    <property type="term" value="F:oxidoreductase activity, acting on the CH-OH group of donors, NAD or NADP as acceptor"/>
    <property type="evidence" value="ECO:0007669"/>
    <property type="project" value="InterPro"/>
</dbReference>
<accession>A0A1I2MA76</accession>
<evidence type="ECO:0000259" key="5">
    <source>
        <dbReference type="Pfam" id="PF00389"/>
    </source>
</evidence>
<keyword evidence="8" id="KW-1185">Reference proteome</keyword>
<dbReference type="Proteomes" id="UP000198876">
    <property type="component" value="Unassembled WGS sequence"/>
</dbReference>
<dbReference type="FunFam" id="3.40.50.720:FF:000203">
    <property type="entry name" value="D-3-phosphoglycerate dehydrogenase (SerA)"/>
    <property type="match status" value="1"/>
</dbReference>
<dbReference type="InterPro" id="IPR036291">
    <property type="entry name" value="NAD(P)-bd_dom_sf"/>
</dbReference>
<proteinExistence type="inferred from homology"/>
<dbReference type="RefSeq" id="WP_092888236.1">
    <property type="nucleotide sequence ID" value="NZ_FOOQ01000001.1"/>
</dbReference>
<dbReference type="Pfam" id="PF00389">
    <property type="entry name" value="2-Hacid_dh"/>
    <property type="match status" value="1"/>
</dbReference>